<evidence type="ECO:0000313" key="1">
    <source>
        <dbReference type="EMBL" id="CEK67783.1"/>
    </source>
</evidence>
<organism evidence="1">
    <name type="scientific">Arion vulgaris</name>
    <dbReference type="NCBI Taxonomy" id="1028688"/>
    <lineage>
        <taxon>Eukaryota</taxon>
        <taxon>Metazoa</taxon>
        <taxon>Spiralia</taxon>
        <taxon>Lophotrochozoa</taxon>
        <taxon>Mollusca</taxon>
        <taxon>Gastropoda</taxon>
        <taxon>Heterobranchia</taxon>
        <taxon>Euthyneura</taxon>
        <taxon>Panpulmonata</taxon>
        <taxon>Eupulmonata</taxon>
        <taxon>Stylommatophora</taxon>
        <taxon>Helicina</taxon>
        <taxon>Arionoidea</taxon>
        <taxon>Arionidae</taxon>
        <taxon>Arion</taxon>
    </lineage>
</organism>
<protein>
    <submittedName>
        <fullName evidence="1">Uncharacterized protein</fullName>
    </submittedName>
</protein>
<proteinExistence type="predicted"/>
<sequence>MGAMGMKIFKITQYDNAGDCNKTTSCLLKKRLSICRSTIRSVLLKIDQIMVLNMQSSTHKEDSRQ</sequence>
<reference evidence="1" key="1">
    <citation type="submission" date="2014-12" db="EMBL/GenBank/DDBJ databases">
        <title>Insight into the proteome of Arion vulgaris.</title>
        <authorList>
            <person name="Aradska J."/>
            <person name="Bulat T."/>
            <person name="Smidak R."/>
            <person name="Sarate P."/>
            <person name="Gangsoo J."/>
            <person name="Sialana F."/>
            <person name="Bilban M."/>
            <person name="Lubec G."/>
        </authorList>
    </citation>
    <scope>NUCLEOTIDE SEQUENCE</scope>
    <source>
        <tissue evidence="1">Skin</tissue>
    </source>
</reference>
<name>A0A0B6ZGU5_9EUPU</name>
<gene>
    <name evidence="1" type="primary">ORF63877</name>
</gene>
<dbReference type="AlphaFoldDB" id="A0A0B6ZGU5"/>
<dbReference type="EMBL" id="HACG01020918">
    <property type="protein sequence ID" value="CEK67783.1"/>
    <property type="molecule type" value="Transcribed_RNA"/>
</dbReference>
<accession>A0A0B6ZGU5</accession>